<reference evidence="2 3" key="1">
    <citation type="submission" date="2013-04" db="EMBL/GenBank/DDBJ databases">
        <title>Hyphomonas sp. T24B3 Genome Sequencing.</title>
        <authorList>
            <person name="Lai Q."/>
            <person name="Shao Z."/>
        </authorList>
    </citation>
    <scope>NUCLEOTIDE SEQUENCE [LARGE SCALE GENOMIC DNA]</scope>
    <source>
        <strain evidence="2 3">T24B3</strain>
    </source>
</reference>
<dbReference type="OrthoDB" id="1524907at2"/>
<dbReference type="RefSeq" id="WP_051595069.1">
    <property type="nucleotide sequence ID" value="NZ_AWFA01000056.1"/>
</dbReference>
<feature type="domain" description="TfoX N-terminal" evidence="1">
    <location>
        <begin position="15"/>
        <end position="97"/>
    </location>
</feature>
<accession>A0A062U058</accession>
<evidence type="ECO:0000313" key="2">
    <source>
        <dbReference type="EMBL" id="RAN31338.1"/>
    </source>
</evidence>
<dbReference type="Pfam" id="PF04993">
    <property type="entry name" value="TfoX_N"/>
    <property type="match status" value="1"/>
</dbReference>
<dbReference type="eggNOG" id="COG3070">
    <property type="taxonomic scope" value="Bacteria"/>
</dbReference>
<dbReference type="SUPFAM" id="SSF159894">
    <property type="entry name" value="YgaC/TfoX-N like"/>
    <property type="match status" value="1"/>
</dbReference>
<gene>
    <name evidence="2" type="ORF">HY3_04415</name>
</gene>
<dbReference type="Gene3D" id="3.30.1460.30">
    <property type="entry name" value="YgaC/TfoX-N like chaperone"/>
    <property type="match status" value="1"/>
</dbReference>
<name>A0A062U058_9PROT</name>
<dbReference type="Proteomes" id="UP000249123">
    <property type="component" value="Unassembled WGS sequence"/>
</dbReference>
<organism evidence="2 3">
    <name type="scientific">Hyphomonas pacifica</name>
    <dbReference type="NCBI Taxonomy" id="1280941"/>
    <lineage>
        <taxon>Bacteria</taxon>
        <taxon>Pseudomonadati</taxon>
        <taxon>Pseudomonadota</taxon>
        <taxon>Alphaproteobacteria</taxon>
        <taxon>Hyphomonadales</taxon>
        <taxon>Hyphomonadaceae</taxon>
        <taxon>Hyphomonas</taxon>
    </lineage>
</organism>
<keyword evidence="3" id="KW-1185">Reference proteome</keyword>
<evidence type="ECO:0000259" key="1">
    <source>
        <dbReference type="Pfam" id="PF04993"/>
    </source>
</evidence>
<dbReference type="STRING" id="1280941.HY2_04715"/>
<dbReference type="AlphaFoldDB" id="A0A062U058"/>
<proteinExistence type="predicted"/>
<protein>
    <recommendedName>
        <fullName evidence="1">TfoX N-terminal domain-containing protein</fullName>
    </recommendedName>
</protein>
<comment type="caution">
    <text evidence="2">The sequence shown here is derived from an EMBL/GenBank/DDBJ whole genome shotgun (WGS) entry which is preliminary data.</text>
</comment>
<dbReference type="InterPro" id="IPR007076">
    <property type="entry name" value="TfoX_N"/>
</dbReference>
<dbReference type="EMBL" id="AWFB01000056">
    <property type="protein sequence ID" value="RAN31338.1"/>
    <property type="molecule type" value="Genomic_DNA"/>
</dbReference>
<sequence>MPKPPDPFHEFVAEVFGPMGAVRVRRMFGGAGVFLEGVMFALLDDETIYLKTDPDLRAALEDEGGASFIWTRPGDGKQIDMGYVRIPDAALDDPDLAVSGAGEPWRLRWRPRRIRG</sequence>
<evidence type="ECO:0000313" key="3">
    <source>
        <dbReference type="Proteomes" id="UP000249123"/>
    </source>
</evidence>